<gene>
    <name evidence="1" type="ORF">WOU_03140</name>
</gene>
<comment type="caution">
    <text evidence="1">The sequence shown here is derived from an EMBL/GenBank/DDBJ whole genome shotgun (WGS) entry which is preliminary data.</text>
</comment>
<dbReference type="HOGENOM" id="CLU_1989181_0_0_9"/>
<name>R3HMH0_ENTFL</name>
<proteinExistence type="predicted"/>
<dbReference type="Proteomes" id="UP000013638">
    <property type="component" value="Unassembled WGS sequence"/>
</dbReference>
<dbReference type="AlphaFoldDB" id="R3HMH0"/>
<sequence length="125" mass="14627">MVKYSFDFKLIHDYLSGQGFNIHSVLAEENHFSTLQEEECNISDTNYSLSRTTTKFIYQTITIRKGASIPNHYWYDDGQFRENLKLQRWQDYGENPNIRGYICTYGGYVTNGSSPAQRFLDISEQ</sequence>
<reference evidence="1 2" key="1">
    <citation type="submission" date="2013-02" db="EMBL/GenBank/DDBJ databases">
        <title>The Genome Sequence of Enterococcus faecalis ATCC_6055.</title>
        <authorList>
            <consortium name="The Broad Institute Genome Sequencing Platform"/>
            <consortium name="The Broad Institute Genome Sequencing Center for Infectious Disease"/>
            <person name="Earl A.M."/>
            <person name="Gilmore M.S."/>
            <person name="Lebreton F."/>
            <person name="Walker B."/>
            <person name="Young S.K."/>
            <person name="Zeng Q."/>
            <person name="Gargeya S."/>
            <person name="Fitzgerald M."/>
            <person name="Haas B."/>
            <person name="Abouelleil A."/>
            <person name="Alvarado L."/>
            <person name="Arachchi H.M."/>
            <person name="Berlin A.M."/>
            <person name="Chapman S.B."/>
            <person name="Dewar J."/>
            <person name="Goldberg J."/>
            <person name="Griggs A."/>
            <person name="Gujja S."/>
            <person name="Hansen M."/>
            <person name="Howarth C."/>
            <person name="Imamovic A."/>
            <person name="Larimer J."/>
            <person name="McCowan C."/>
            <person name="Murphy C."/>
            <person name="Neiman D."/>
            <person name="Pearson M."/>
            <person name="Priest M."/>
            <person name="Roberts A."/>
            <person name="Saif S."/>
            <person name="Shea T."/>
            <person name="Sisk P."/>
            <person name="Sykes S."/>
            <person name="Wortman J."/>
            <person name="Nusbaum C."/>
            <person name="Birren B."/>
        </authorList>
    </citation>
    <scope>NUCLEOTIDE SEQUENCE [LARGE SCALE GENOMIC DNA]</scope>
    <source>
        <strain evidence="1 2">ATCC 6055</strain>
    </source>
</reference>
<dbReference type="PATRIC" id="fig|1169311.3.peg.3076"/>
<evidence type="ECO:0000313" key="1">
    <source>
        <dbReference type="EMBL" id="EOK06767.1"/>
    </source>
</evidence>
<protein>
    <submittedName>
        <fullName evidence="1">Uncharacterized protein</fullName>
    </submittedName>
</protein>
<dbReference type="EMBL" id="ASDZ01000050">
    <property type="protein sequence ID" value="EOK06767.1"/>
    <property type="molecule type" value="Genomic_DNA"/>
</dbReference>
<evidence type="ECO:0000313" key="2">
    <source>
        <dbReference type="Proteomes" id="UP000013638"/>
    </source>
</evidence>
<accession>R3HMH0</accession>
<organism evidence="1 2">
    <name type="scientific">Enterococcus faecalis ATCC 6055</name>
    <dbReference type="NCBI Taxonomy" id="1169311"/>
    <lineage>
        <taxon>Bacteria</taxon>
        <taxon>Bacillati</taxon>
        <taxon>Bacillota</taxon>
        <taxon>Bacilli</taxon>
        <taxon>Lactobacillales</taxon>
        <taxon>Enterococcaceae</taxon>
        <taxon>Enterococcus</taxon>
    </lineage>
</organism>
<dbReference type="RefSeq" id="WP_010829268.1">
    <property type="nucleotide sequence ID" value="NZ_KB944850.1"/>
</dbReference>